<keyword evidence="1" id="KW-0328">Glycosyltransferase</keyword>
<feature type="domain" description="Nucleoside phosphorylase" evidence="3">
    <location>
        <begin position="38"/>
        <end position="253"/>
    </location>
</feature>
<evidence type="ECO:0000259" key="3">
    <source>
        <dbReference type="Pfam" id="PF01048"/>
    </source>
</evidence>
<sequence length="279" mass="31459">MKSIPACEYAVIGGSSTFNIDFPEELGLDYVRAIEDGLQFDTPYGRSPAFKRFELTTEEGESRHILTCRMHGWRRGVTRKQASQQVFWVLREAGVQKIIGEGGVGGINHLLKPRDVVVPNDYIDFSMRKDVGLDDHYLLIMREALCPELRRLLVETAARLTSYRVFDRGVYAVTDGRHFESPAEVNLFRMAGADVVGQSLCPEVYLAREIGACYAGIYLVVNYAEGVVESWEHRELEEIFYSEGYSLGRVIVETVRSIPAATRCNCSGLRKETLLKGIY</sequence>
<evidence type="ECO:0000256" key="2">
    <source>
        <dbReference type="ARBA" id="ARBA00022679"/>
    </source>
</evidence>
<evidence type="ECO:0000313" key="4">
    <source>
        <dbReference type="EMBL" id="ADI01937.1"/>
    </source>
</evidence>
<dbReference type="GO" id="GO:0009116">
    <property type="term" value="P:nucleoside metabolic process"/>
    <property type="evidence" value="ECO:0007669"/>
    <property type="project" value="InterPro"/>
</dbReference>
<dbReference type="OrthoDB" id="1523230at2"/>
<dbReference type="eggNOG" id="COG0005">
    <property type="taxonomic scope" value="Bacteria"/>
</dbReference>
<evidence type="ECO:0000256" key="1">
    <source>
        <dbReference type="ARBA" id="ARBA00022676"/>
    </source>
</evidence>
<dbReference type="EMBL" id="CP002048">
    <property type="protein sequence ID" value="ADI01937.1"/>
    <property type="molecule type" value="Genomic_DNA"/>
</dbReference>
<dbReference type="InterPro" id="IPR035994">
    <property type="entry name" value="Nucleoside_phosphorylase_sf"/>
</dbReference>
<accession>D7CMK2</accession>
<evidence type="ECO:0000313" key="5">
    <source>
        <dbReference type="Proteomes" id="UP000000378"/>
    </source>
</evidence>
<organism evidence="4 5">
    <name type="scientific">Syntrophothermus lipocalidus (strain DSM 12680 / TGB-C1)</name>
    <dbReference type="NCBI Taxonomy" id="643648"/>
    <lineage>
        <taxon>Bacteria</taxon>
        <taxon>Bacillati</taxon>
        <taxon>Bacillota</taxon>
        <taxon>Clostridia</taxon>
        <taxon>Eubacteriales</taxon>
        <taxon>Syntrophomonadaceae</taxon>
        <taxon>Syntrophothermus</taxon>
    </lineage>
</organism>
<dbReference type="PANTHER" id="PTHR42679">
    <property type="entry name" value="S-METHYL-5'-THIOADENOSINE PHOSPHORYLASE"/>
    <property type="match status" value="1"/>
</dbReference>
<dbReference type="HOGENOM" id="CLU_054456_0_2_9"/>
<dbReference type="STRING" id="643648.Slip_1164"/>
<dbReference type="KEGG" id="slp:Slip_1164"/>
<dbReference type="SUPFAM" id="SSF53167">
    <property type="entry name" value="Purine and uridine phosphorylases"/>
    <property type="match status" value="1"/>
</dbReference>
<dbReference type="InterPro" id="IPR010044">
    <property type="entry name" value="MTAP"/>
</dbReference>
<dbReference type="GO" id="GO:0017061">
    <property type="term" value="F:S-methyl-5-thioadenosine phosphorylase activity"/>
    <property type="evidence" value="ECO:0007669"/>
    <property type="project" value="InterPro"/>
</dbReference>
<keyword evidence="2" id="KW-0808">Transferase</keyword>
<dbReference type="PANTHER" id="PTHR42679:SF2">
    <property type="entry name" value="S-METHYL-5'-THIOADENOSINE PHOSPHORYLASE"/>
    <property type="match status" value="1"/>
</dbReference>
<dbReference type="AlphaFoldDB" id="D7CMK2"/>
<keyword evidence="5" id="KW-1185">Reference proteome</keyword>
<dbReference type="Gene3D" id="3.40.50.1580">
    <property type="entry name" value="Nucleoside phosphorylase domain"/>
    <property type="match status" value="1"/>
</dbReference>
<proteinExistence type="predicted"/>
<dbReference type="CDD" id="cd09010">
    <property type="entry name" value="MTAP_SsMTAPII_like_MTIP"/>
    <property type="match status" value="1"/>
</dbReference>
<dbReference type="GO" id="GO:0019509">
    <property type="term" value="P:L-methionine salvage from methylthioadenosine"/>
    <property type="evidence" value="ECO:0007669"/>
    <property type="project" value="TreeGrafter"/>
</dbReference>
<gene>
    <name evidence="4" type="ordered locus">Slip_1164</name>
</gene>
<dbReference type="InterPro" id="IPR000845">
    <property type="entry name" value="Nucleoside_phosphorylase_d"/>
</dbReference>
<dbReference type="Proteomes" id="UP000000378">
    <property type="component" value="Chromosome"/>
</dbReference>
<reference evidence="5" key="1">
    <citation type="journal article" date="2010" name="Stand. Genomic Sci.">
        <title>Complete genome sequence of Syntrophothermus lipocalidus type strain (TGB-C1T).</title>
        <authorList>
            <consortium name="US DOE Joint Genome Institute (JGI-PGF)"/>
            <person name="Djao O."/>
            <person name="Zhang X."/>
            <person name="Lucas S."/>
            <person name="Lapidus A."/>
            <person name="Glavina Del Rio T."/>
            <person name="Nolan M."/>
            <person name="Tice H."/>
            <person name="Cheng J."/>
            <person name="Han C."/>
            <person name="Tapia R."/>
            <person name="Goodwin L."/>
            <person name="Pitluck S."/>
            <person name="Liolios K."/>
            <person name="Ivanova N."/>
            <person name="Mavromatis K."/>
            <person name="Mikhailova N."/>
            <person name="Ovchinnikova G."/>
            <person name="Pati A."/>
            <person name="Brambilla E."/>
            <person name="Chen A."/>
            <person name="Palaniappan K."/>
            <person name="Land M."/>
            <person name="Hauser L."/>
            <person name="Chang Y."/>
            <person name="Jeffries C."/>
            <person name="Rohde M."/>
            <person name="Sikorski J."/>
            <person name="Spring S."/>
            <person name="Goker M."/>
            <person name="Detter J."/>
            <person name="Woyke T."/>
            <person name="Bristow J."/>
            <person name="Eisen J."/>
            <person name="Markowitz V."/>
            <person name="Hugenholtz P."/>
            <person name="Kyrpides N."/>
            <person name="Klenk H."/>
        </authorList>
    </citation>
    <scope>NUCLEOTIDE SEQUENCE [LARGE SCALE GENOMIC DNA]</scope>
    <source>
        <strain evidence="5">DSM 12680 / TGB-C1</strain>
    </source>
</reference>
<name>D7CMK2_SYNLT</name>
<dbReference type="Pfam" id="PF01048">
    <property type="entry name" value="PNP_UDP_1"/>
    <property type="match status" value="1"/>
</dbReference>
<dbReference type="RefSeq" id="WP_013175339.1">
    <property type="nucleotide sequence ID" value="NC_014220.1"/>
</dbReference>
<protein>
    <submittedName>
        <fullName evidence="4">Purine or other phosphorylase family 1</fullName>
    </submittedName>
</protein>
<dbReference type="GO" id="GO:0005829">
    <property type="term" value="C:cytosol"/>
    <property type="evidence" value="ECO:0007669"/>
    <property type="project" value="TreeGrafter"/>
</dbReference>
<reference evidence="4 5" key="2">
    <citation type="journal article" date="2010" name="Stand. Genomic Sci.">
        <title>Complete genome sequence of Syntrophothermus lipocalidus type strain (TGB-C1).</title>
        <authorList>
            <person name="Djao O.D."/>
            <person name="Zhang X."/>
            <person name="Lucas S."/>
            <person name="Lapidus A."/>
            <person name="Del Rio T.G."/>
            <person name="Nolan M."/>
            <person name="Tice H."/>
            <person name="Cheng J.F."/>
            <person name="Han C."/>
            <person name="Tapia R."/>
            <person name="Goodwin L."/>
            <person name="Pitluck S."/>
            <person name="Liolios K."/>
            <person name="Ivanova N."/>
            <person name="Mavromatis K."/>
            <person name="Mikhailova N."/>
            <person name="Ovchinnikova G."/>
            <person name="Pati A."/>
            <person name="Brambilla E."/>
            <person name="Chen A."/>
            <person name="Palaniappan K."/>
            <person name="Land M."/>
            <person name="Hauser L."/>
            <person name="Chang Y.J."/>
            <person name="Jeffries C.D."/>
            <person name="Rohde M."/>
            <person name="Sikorski J."/>
            <person name="Spring S."/>
            <person name="Goker M."/>
            <person name="Detter J.C."/>
            <person name="Woyke T."/>
            <person name="Bristow J."/>
            <person name="Eisen J.A."/>
            <person name="Markowitz V."/>
            <person name="Hugenholtz P."/>
            <person name="Kyrpides N.C."/>
            <person name="Klenk H.P."/>
        </authorList>
    </citation>
    <scope>NUCLEOTIDE SEQUENCE [LARGE SCALE GENOMIC DNA]</scope>
    <source>
        <strain evidence="5">DSM 12680 / TGB-C1</strain>
    </source>
</reference>